<keyword evidence="6" id="KW-0598">Phosphotransferase system</keyword>
<dbReference type="PANTHER" id="PTHR33799:SF1">
    <property type="entry name" value="PTS SYSTEM MANNOSE-SPECIFIC EIIAB COMPONENT-RELATED"/>
    <property type="match status" value="1"/>
</dbReference>
<evidence type="ECO:0000256" key="3">
    <source>
        <dbReference type="ARBA" id="ARBA00022490"/>
    </source>
</evidence>
<dbReference type="EMBL" id="AHYR01000001">
    <property type="protein sequence ID" value="EOT43925.1"/>
    <property type="molecule type" value="Genomic_DNA"/>
</dbReference>
<evidence type="ECO:0000256" key="4">
    <source>
        <dbReference type="ARBA" id="ARBA00022597"/>
    </source>
</evidence>
<proteinExistence type="predicted"/>
<dbReference type="SUPFAM" id="SSF53062">
    <property type="entry name" value="PTS system fructose IIA component-like"/>
    <property type="match status" value="1"/>
</dbReference>
<gene>
    <name evidence="9" type="ORF">OMK_00067</name>
</gene>
<dbReference type="OrthoDB" id="6623712at2"/>
<dbReference type="GO" id="GO:0009401">
    <property type="term" value="P:phosphoenolpyruvate-dependent sugar phosphotransferase system"/>
    <property type="evidence" value="ECO:0007669"/>
    <property type="project" value="UniProtKB-KW"/>
</dbReference>
<keyword evidence="4" id="KW-0762">Sugar transport</keyword>
<evidence type="ECO:0000256" key="6">
    <source>
        <dbReference type="ARBA" id="ARBA00022683"/>
    </source>
</evidence>
<keyword evidence="7" id="KW-0418">Kinase</keyword>
<evidence type="ECO:0000256" key="2">
    <source>
        <dbReference type="ARBA" id="ARBA00022448"/>
    </source>
</evidence>
<dbReference type="GO" id="GO:0005737">
    <property type="term" value="C:cytoplasm"/>
    <property type="evidence" value="ECO:0007669"/>
    <property type="project" value="UniProtKB-SubCell"/>
</dbReference>
<comment type="subcellular location">
    <subcellularLocation>
        <location evidence="1">Cytoplasm</location>
    </subcellularLocation>
</comment>
<dbReference type="InterPro" id="IPR051471">
    <property type="entry name" value="Bacterial_PTS_sugar_comp"/>
</dbReference>
<dbReference type="PATRIC" id="fig|1139219.3.peg.63"/>
<sequence length="147" mass="15462">MIGCVLTGHGSFAPGLYGALTMIAGEPDFFEVVAFADGENVDDFEARMKQAVQTLADTCEGVLVFSDLLGGSPFKTAMIAAQDFENVEVIAGANLPMLIETIGLRYANTELNQLVDQAVAAGQSGVVHAQLVIHDDEDEAAEAEEGI</sequence>
<evidence type="ECO:0000256" key="5">
    <source>
        <dbReference type="ARBA" id="ARBA00022679"/>
    </source>
</evidence>
<dbReference type="Proteomes" id="UP000014127">
    <property type="component" value="Unassembled WGS sequence"/>
</dbReference>
<dbReference type="InterPro" id="IPR033887">
    <property type="entry name" value="PTS_IIA_man"/>
</dbReference>
<dbReference type="Gene3D" id="3.40.50.510">
    <property type="entry name" value="Phosphotransferase system, mannose-type IIA component"/>
    <property type="match status" value="1"/>
</dbReference>
<evidence type="ECO:0000259" key="8">
    <source>
        <dbReference type="PROSITE" id="PS51096"/>
    </source>
</evidence>
<dbReference type="InterPro" id="IPR036662">
    <property type="entry name" value="PTS_EIIA_man-typ_sf"/>
</dbReference>
<dbReference type="eggNOG" id="COG2893">
    <property type="taxonomic scope" value="Bacteria"/>
</dbReference>
<dbReference type="PANTHER" id="PTHR33799">
    <property type="entry name" value="PTS PERMEASE-RELATED-RELATED"/>
    <property type="match status" value="1"/>
</dbReference>
<keyword evidence="2" id="KW-0813">Transport</keyword>
<protein>
    <recommendedName>
        <fullName evidence="8">PTS EIIA type-4 domain-containing protein</fullName>
    </recommendedName>
</protein>
<organism evidence="9 10">
    <name type="scientific">Enterococcus dispar ATCC 51266</name>
    <dbReference type="NCBI Taxonomy" id="1139219"/>
    <lineage>
        <taxon>Bacteria</taxon>
        <taxon>Bacillati</taxon>
        <taxon>Bacillota</taxon>
        <taxon>Bacilli</taxon>
        <taxon>Lactobacillales</taxon>
        <taxon>Enterococcaceae</taxon>
        <taxon>Enterococcus</taxon>
    </lineage>
</organism>
<keyword evidence="3" id="KW-0963">Cytoplasm</keyword>
<feature type="domain" description="PTS EIIA type-4" evidence="8">
    <location>
        <begin position="1"/>
        <end position="126"/>
    </location>
</feature>
<dbReference type="CDD" id="cd00006">
    <property type="entry name" value="PTS_IIA_man"/>
    <property type="match status" value="1"/>
</dbReference>
<dbReference type="PROSITE" id="PS51096">
    <property type="entry name" value="PTS_EIIA_TYPE_4"/>
    <property type="match status" value="1"/>
</dbReference>
<dbReference type="RefSeq" id="WP_016171298.1">
    <property type="nucleotide sequence ID" value="NZ_ASWK01000001.1"/>
</dbReference>
<comment type="caution">
    <text evidence="9">The sequence shown here is derived from an EMBL/GenBank/DDBJ whole genome shotgun (WGS) entry which is preliminary data.</text>
</comment>
<dbReference type="Pfam" id="PF03610">
    <property type="entry name" value="EIIA-man"/>
    <property type="match status" value="1"/>
</dbReference>
<dbReference type="STRING" id="44009.RV01_GL002032"/>
<accession>S0KSH4</accession>
<dbReference type="HOGENOM" id="CLU_123235_1_0_9"/>
<keyword evidence="10" id="KW-1185">Reference proteome</keyword>
<reference evidence="9 10" key="1">
    <citation type="submission" date="2013-03" db="EMBL/GenBank/DDBJ databases">
        <title>The Genome Sequence of Enterococcus dispar ATCC_51266 (Illumina only assembly).</title>
        <authorList>
            <consortium name="The Broad Institute Genomics Platform"/>
            <consortium name="The Broad Institute Genome Sequencing Center for Infectious Disease"/>
            <person name="Earl A."/>
            <person name="Russ C."/>
            <person name="Gilmore M."/>
            <person name="Surin D."/>
            <person name="Walker B."/>
            <person name="Young S."/>
            <person name="Zeng Q."/>
            <person name="Gargeya S."/>
            <person name="Fitzgerald M."/>
            <person name="Haas B."/>
            <person name="Abouelleil A."/>
            <person name="Allen A.W."/>
            <person name="Alvarado L."/>
            <person name="Arachchi H.M."/>
            <person name="Berlin A.M."/>
            <person name="Chapman S.B."/>
            <person name="Gainer-Dewar J."/>
            <person name="Goldberg J."/>
            <person name="Griggs A."/>
            <person name="Gujja S."/>
            <person name="Hansen M."/>
            <person name="Howarth C."/>
            <person name="Imamovic A."/>
            <person name="Ireland A."/>
            <person name="Larimer J."/>
            <person name="McCowan C."/>
            <person name="Murphy C."/>
            <person name="Pearson M."/>
            <person name="Poon T.W."/>
            <person name="Priest M."/>
            <person name="Roberts A."/>
            <person name="Saif S."/>
            <person name="Shea T."/>
            <person name="Sisk P."/>
            <person name="Sykes S."/>
            <person name="Wortman J."/>
            <person name="Nusbaum C."/>
            <person name="Birren B."/>
        </authorList>
    </citation>
    <scope>NUCLEOTIDE SEQUENCE [LARGE SCALE GENOMIC DNA]</scope>
    <source>
        <strain evidence="9 10">ATCC 51266</strain>
    </source>
</reference>
<evidence type="ECO:0000256" key="1">
    <source>
        <dbReference type="ARBA" id="ARBA00004496"/>
    </source>
</evidence>
<evidence type="ECO:0000256" key="7">
    <source>
        <dbReference type="ARBA" id="ARBA00022777"/>
    </source>
</evidence>
<dbReference type="GO" id="GO:0016301">
    <property type="term" value="F:kinase activity"/>
    <property type="evidence" value="ECO:0007669"/>
    <property type="project" value="UniProtKB-KW"/>
</dbReference>
<dbReference type="GO" id="GO:0016020">
    <property type="term" value="C:membrane"/>
    <property type="evidence" value="ECO:0007669"/>
    <property type="project" value="InterPro"/>
</dbReference>
<dbReference type="InterPro" id="IPR004701">
    <property type="entry name" value="PTS_EIIA_man-typ"/>
</dbReference>
<keyword evidence="5" id="KW-0808">Transferase</keyword>
<evidence type="ECO:0000313" key="10">
    <source>
        <dbReference type="Proteomes" id="UP000014127"/>
    </source>
</evidence>
<name>S0KSH4_9ENTE</name>
<dbReference type="AlphaFoldDB" id="S0KSH4"/>
<evidence type="ECO:0000313" key="9">
    <source>
        <dbReference type="EMBL" id="EOT43925.1"/>
    </source>
</evidence>